<dbReference type="InterPro" id="IPR011962">
    <property type="entry name" value="dCTP_deaminase"/>
</dbReference>
<keyword evidence="2" id="KW-0546">Nucleotide metabolism</keyword>
<dbReference type="SUPFAM" id="SSF51283">
    <property type="entry name" value="dUTPase-like"/>
    <property type="match status" value="1"/>
</dbReference>
<dbReference type="Pfam" id="PF22769">
    <property type="entry name" value="DCD"/>
    <property type="match status" value="1"/>
</dbReference>
<keyword evidence="5" id="KW-1185">Reference proteome</keyword>
<dbReference type="EMBL" id="RBDX01000044">
    <property type="protein sequence ID" value="RKN03775.1"/>
    <property type="molecule type" value="Genomic_DNA"/>
</dbReference>
<dbReference type="CDD" id="cd07557">
    <property type="entry name" value="trimeric_dUTPase"/>
    <property type="match status" value="1"/>
</dbReference>
<dbReference type="Proteomes" id="UP000275024">
    <property type="component" value="Unassembled WGS sequence"/>
</dbReference>
<evidence type="ECO:0000256" key="2">
    <source>
        <dbReference type="ARBA" id="ARBA00023080"/>
    </source>
</evidence>
<evidence type="ECO:0008006" key="7">
    <source>
        <dbReference type="Google" id="ProtNLM"/>
    </source>
</evidence>
<organism evidence="3 6">
    <name type="scientific">Streptomyces radicis</name>
    <dbReference type="NCBI Taxonomy" id="1750517"/>
    <lineage>
        <taxon>Bacteria</taxon>
        <taxon>Bacillati</taxon>
        <taxon>Actinomycetota</taxon>
        <taxon>Actinomycetes</taxon>
        <taxon>Kitasatosporales</taxon>
        <taxon>Streptomycetaceae</taxon>
        <taxon>Streptomyces</taxon>
    </lineage>
</organism>
<evidence type="ECO:0000313" key="5">
    <source>
        <dbReference type="Proteomes" id="UP000268652"/>
    </source>
</evidence>
<proteinExistence type="predicted"/>
<evidence type="ECO:0000313" key="6">
    <source>
        <dbReference type="Proteomes" id="UP000275024"/>
    </source>
</evidence>
<dbReference type="OrthoDB" id="9780956at2"/>
<reference evidence="5 6" key="1">
    <citation type="submission" date="2018-09" db="EMBL/GenBank/DDBJ databases">
        <title>Streptomyces sp. nov. DS1-2, an endophytic actinomycete isolated from roots of Dendrobium scabrilingue.</title>
        <authorList>
            <person name="Kuncharoen N."/>
            <person name="Kudo T."/>
            <person name="Ohkuma M."/>
            <person name="Yuki M."/>
            <person name="Tanasupawat S."/>
        </authorList>
    </citation>
    <scope>NUCLEOTIDE SEQUENCE [LARGE SCALE GENOMIC DNA]</scope>
    <source>
        <strain evidence="3 6">AZ1-7</strain>
        <strain evidence="4 5">DS1-2</strain>
    </source>
</reference>
<dbReference type="InterPro" id="IPR036157">
    <property type="entry name" value="dUTPase-like_sf"/>
</dbReference>
<accession>A0A3A9VRV7</accession>
<dbReference type="Gene3D" id="2.70.40.10">
    <property type="match status" value="1"/>
</dbReference>
<dbReference type="PANTHER" id="PTHR42680">
    <property type="entry name" value="DCTP DEAMINASE"/>
    <property type="match status" value="1"/>
</dbReference>
<evidence type="ECO:0000256" key="1">
    <source>
        <dbReference type="ARBA" id="ARBA00022801"/>
    </source>
</evidence>
<sequence length="185" mass="19926">MLSAELITWLISQGAMEWPGQLRGDGLLLTLGSPLQPLAAPGTLVIDLADQSSIDDLYGEPVTEWKTHELMPGEMLLGAVEEPLRLGAGLMGMIGGLSHLARVGLAVHVTSPFVLPGWNGHLTLELVNTGPAVLRLHHGMPLARLLVFSLDGPRSDDVASHPFYGREADLKSRYADEFPVGPIRR</sequence>
<keyword evidence="1" id="KW-0378">Hydrolase</keyword>
<dbReference type="AlphaFoldDB" id="A0A3A9VRV7"/>
<dbReference type="EMBL" id="RBDY01000043">
    <property type="protein sequence ID" value="RKN13854.1"/>
    <property type="molecule type" value="Genomic_DNA"/>
</dbReference>
<evidence type="ECO:0000313" key="4">
    <source>
        <dbReference type="EMBL" id="RKN13854.1"/>
    </source>
</evidence>
<protein>
    <recommendedName>
        <fullName evidence="7">dCTP deaminase</fullName>
    </recommendedName>
</protein>
<dbReference type="InterPro" id="IPR033704">
    <property type="entry name" value="dUTPase_trimeric"/>
</dbReference>
<comment type="caution">
    <text evidence="3">The sequence shown here is derived from an EMBL/GenBank/DDBJ whole genome shotgun (WGS) entry which is preliminary data.</text>
</comment>
<gene>
    <name evidence="4" type="ORF">D7318_30360</name>
    <name evidence="3" type="ORF">D7319_30730</name>
</gene>
<dbReference type="GO" id="GO:0008829">
    <property type="term" value="F:dCTP deaminase activity"/>
    <property type="evidence" value="ECO:0007669"/>
    <property type="project" value="InterPro"/>
</dbReference>
<evidence type="ECO:0000313" key="3">
    <source>
        <dbReference type="EMBL" id="RKN03775.1"/>
    </source>
</evidence>
<name>A0A3A9VRV7_9ACTN</name>
<dbReference type="GO" id="GO:0006229">
    <property type="term" value="P:dUTP biosynthetic process"/>
    <property type="evidence" value="ECO:0007669"/>
    <property type="project" value="InterPro"/>
</dbReference>
<dbReference type="Proteomes" id="UP000268652">
    <property type="component" value="Unassembled WGS sequence"/>
</dbReference>
<dbReference type="RefSeq" id="WP_120700467.1">
    <property type="nucleotide sequence ID" value="NZ_RBDX01000044.1"/>
</dbReference>
<dbReference type="PANTHER" id="PTHR42680:SF3">
    <property type="entry name" value="DCTP DEAMINASE"/>
    <property type="match status" value="1"/>
</dbReference>